<evidence type="ECO:0000256" key="1">
    <source>
        <dbReference type="SAM" id="Coils"/>
    </source>
</evidence>
<dbReference type="InterPro" id="IPR040348">
    <property type="entry name" value="POLAR-like"/>
</dbReference>
<dbReference type="EMBL" id="CACTIH010000156">
    <property type="protein sequence ID" value="CAA2955606.1"/>
    <property type="molecule type" value="Genomic_DNA"/>
</dbReference>
<gene>
    <name evidence="2" type="ORF">OLEA9_A114987</name>
</gene>
<evidence type="ECO:0000313" key="3">
    <source>
        <dbReference type="Proteomes" id="UP000594638"/>
    </source>
</evidence>
<name>A0A8S0PVI6_OLEEU</name>
<dbReference type="OrthoDB" id="910954at2759"/>
<dbReference type="AlphaFoldDB" id="A0A8S0PVI6"/>
<sequence>MTRFFKPHKIRHFLRHNQLVWQFTGWCLPGSGFGKDFQLNFEIRIIKIQEKKLEMDLWIVAAAAGAGYIASNWQNFSAEKEGLAEPTSKISLRSESRNLLQQIRDRTCPMRRLARKKAQKDVISEESNDKDVNLLEMDRLNGGNSVAEIASSSSGSAFENIEGHEDHSGAWLTKLSPVHIVGESYVENSGCDCAESCNFHRFSKNKLIRMCCGYSMRSLNPSEMPAFVTDGRQIIRSLSNDLPVVEVEQGKEGARRENGAFLKGNDSSMTSSSLKQFESAVIQRKPEKCPDLSRPSDSRDRACSRTFHSPGHDQMLLFFVGMTIGIISATMASKNEIENLNEQMKQTHNLVQDLHEELDHRSYGTDDPSLLIREPVASCSEMETNELIRVDNLKANDKETENSELRSKIEAELEAELERLEHNLKASNLERISTVVDLDPDFEPYTMQGDLKLAVSSENYDYASESGRDGTKTATDCWQPINYAVSPRELSLRLHELIESRLEAHIKELEIALEYSENGAQTLRS</sequence>
<keyword evidence="1" id="KW-0175">Coiled coil</keyword>
<comment type="caution">
    <text evidence="2">The sequence shown here is derived from an EMBL/GenBank/DDBJ whole genome shotgun (WGS) entry which is preliminary data.</text>
</comment>
<protein>
    <submittedName>
        <fullName evidence="2">Uncharacterized protein</fullName>
    </submittedName>
</protein>
<proteinExistence type="predicted"/>
<organism evidence="2 3">
    <name type="scientific">Olea europaea subsp. europaea</name>
    <dbReference type="NCBI Taxonomy" id="158383"/>
    <lineage>
        <taxon>Eukaryota</taxon>
        <taxon>Viridiplantae</taxon>
        <taxon>Streptophyta</taxon>
        <taxon>Embryophyta</taxon>
        <taxon>Tracheophyta</taxon>
        <taxon>Spermatophyta</taxon>
        <taxon>Magnoliopsida</taxon>
        <taxon>eudicotyledons</taxon>
        <taxon>Gunneridae</taxon>
        <taxon>Pentapetalae</taxon>
        <taxon>asterids</taxon>
        <taxon>lamiids</taxon>
        <taxon>Lamiales</taxon>
        <taxon>Oleaceae</taxon>
        <taxon>Oleeae</taxon>
        <taxon>Olea</taxon>
    </lineage>
</organism>
<dbReference type="Proteomes" id="UP000594638">
    <property type="component" value="Unassembled WGS sequence"/>
</dbReference>
<dbReference type="GO" id="GO:0008356">
    <property type="term" value="P:asymmetric cell division"/>
    <property type="evidence" value="ECO:0007669"/>
    <property type="project" value="InterPro"/>
</dbReference>
<reference evidence="2 3" key="1">
    <citation type="submission" date="2019-12" db="EMBL/GenBank/DDBJ databases">
        <authorList>
            <person name="Alioto T."/>
            <person name="Alioto T."/>
            <person name="Gomez Garrido J."/>
        </authorList>
    </citation>
    <scope>NUCLEOTIDE SEQUENCE [LARGE SCALE GENOMIC DNA]</scope>
</reference>
<dbReference type="PANTHER" id="PTHR33476:SF7">
    <property type="entry name" value="EMB|CAB62613.1"/>
    <property type="match status" value="1"/>
</dbReference>
<dbReference type="PANTHER" id="PTHR33476">
    <property type="entry name" value="EMB|CAB62613.1"/>
    <property type="match status" value="1"/>
</dbReference>
<accession>A0A8S0PVI6</accession>
<evidence type="ECO:0000313" key="2">
    <source>
        <dbReference type="EMBL" id="CAA2955606.1"/>
    </source>
</evidence>
<feature type="coiled-coil region" evidence="1">
    <location>
        <begin position="395"/>
        <end position="430"/>
    </location>
</feature>
<dbReference type="Gramene" id="OE9A114987T2">
    <property type="protein sequence ID" value="OE9A114987C2"/>
    <property type="gene ID" value="OE9A114987"/>
</dbReference>
<keyword evidence="3" id="KW-1185">Reference proteome</keyword>